<keyword evidence="2" id="KW-1185">Reference proteome</keyword>
<dbReference type="EMBL" id="JABBFX010000001">
    <property type="protein sequence ID" value="NML43991.1"/>
    <property type="molecule type" value="Genomic_DNA"/>
</dbReference>
<name>A0A848H348_9BURK</name>
<sequence length="134" mass="14627">MCAFLAGCAIHQTVRPVDVALEREICVIENPSVKAGFIEAYKRSLATKGYAVRQLPASAPITACATTTTYTASWRWDLALYMAYAEIRVFTAGKQVGEAKYDSLRGGGNMNKFIDADRKVDELVNQLFPGGARS</sequence>
<proteinExistence type="predicted"/>
<gene>
    <name evidence="1" type="ORF">HHL11_09540</name>
</gene>
<evidence type="ECO:0008006" key="3">
    <source>
        <dbReference type="Google" id="ProtNLM"/>
    </source>
</evidence>
<reference evidence="1 2" key="1">
    <citation type="submission" date="2020-04" db="EMBL/GenBank/DDBJ databases">
        <title>Ramlibacter sp. G-1-2-2 isolated from soil.</title>
        <authorList>
            <person name="Dahal R.H."/>
        </authorList>
    </citation>
    <scope>NUCLEOTIDE SEQUENCE [LARGE SCALE GENOMIC DNA]</scope>
    <source>
        <strain evidence="1 2">G-1-2-2</strain>
    </source>
</reference>
<dbReference type="Proteomes" id="UP000541185">
    <property type="component" value="Unassembled WGS sequence"/>
</dbReference>
<evidence type="ECO:0000313" key="1">
    <source>
        <dbReference type="EMBL" id="NML43991.1"/>
    </source>
</evidence>
<comment type="caution">
    <text evidence="1">The sequence shown here is derived from an EMBL/GenBank/DDBJ whole genome shotgun (WGS) entry which is preliminary data.</text>
</comment>
<dbReference type="NCBIfam" id="NF040519">
    <property type="entry name" value="Sbal_3080_fam"/>
    <property type="match status" value="1"/>
</dbReference>
<dbReference type="AlphaFoldDB" id="A0A848H348"/>
<organism evidence="1 2">
    <name type="scientific">Ramlibacter agri</name>
    <dbReference type="NCBI Taxonomy" id="2728837"/>
    <lineage>
        <taxon>Bacteria</taxon>
        <taxon>Pseudomonadati</taxon>
        <taxon>Pseudomonadota</taxon>
        <taxon>Betaproteobacteria</taxon>
        <taxon>Burkholderiales</taxon>
        <taxon>Comamonadaceae</taxon>
        <taxon>Ramlibacter</taxon>
    </lineage>
</organism>
<accession>A0A848H348</accession>
<evidence type="ECO:0000313" key="2">
    <source>
        <dbReference type="Proteomes" id="UP000541185"/>
    </source>
</evidence>
<protein>
    <recommendedName>
        <fullName evidence="3">Lipoprotein</fullName>
    </recommendedName>
</protein>